<sequence length="105" mass="11864">MSTATSPVMSLMVDVVTEKKPMTTIQEGNITVVAYVPRSSKKLERIQKTLNMLEREVTILQEMGEKLEKRLSTFRQESSSFTSTMDDLHLKMDVLSISHKSKASV</sequence>
<feature type="coiled-coil region" evidence="1">
    <location>
        <begin position="36"/>
        <end position="70"/>
    </location>
</feature>
<gene>
    <name evidence="2" type="ORF">C7M84_003992</name>
</gene>
<reference evidence="2 3" key="1">
    <citation type="submission" date="2018-04" db="EMBL/GenBank/DDBJ databases">
        <authorList>
            <person name="Zhang X."/>
            <person name="Yuan J."/>
            <person name="Li F."/>
            <person name="Xiang J."/>
        </authorList>
    </citation>
    <scope>NUCLEOTIDE SEQUENCE [LARGE SCALE GENOMIC DNA]</scope>
    <source>
        <tissue evidence="2">Muscle</tissue>
    </source>
</reference>
<name>A0A423TLQ1_PENVA</name>
<dbReference type="Proteomes" id="UP000283509">
    <property type="component" value="Unassembled WGS sequence"/>
</dbReference>
<dbReference type="AlphaFoldDB" id="A0A423TLQ1"/>
<comment type="caution">
    <text evidence="2">The sequence shown here is derived from an EMBL/GenBank/DDBJ whole genome shotgun (WGS) entry which is preliminary data.</text>
</comment>
<reference evidence="2 3" key="2">
    <citation type="submission" date="2019-01" db="EMBL/GenBank/DDBJ databases">
        <title>The decoding of complex shrimp genome reveals the adaptation for benthos swimmer, frequently molting mechanism and breeding impact on genome.</title>
        <authorList>
            <person name="Sun Y."/>
            <person name="Gao Y."/>
            <person name="Yu Y."/>
        </authorList>
    </citation>
    <scope>NUCLEOTIDE SEQUENCE [LARGE SCALE GENOMIC DNA]</scope>
    <source>
        <tissue evidence="2">Muscle</tissue>
    </source>
</reference>
<accession>A0A423TLQ1</accession>
<keyword evidence="1" id="KW-0175">Coiled coil</keyword>
<protein>
    <submittedName>
        <fullName evidence="2">Uncharacterized protein</fullName>
    </submittedName>
</protein>
<evidence type="ECO:0000313" key="2">
    <source>
        <dbReference type="EMBL" id="ROT77377.1"/>
    </source>
</evidence>
<evidence type="ECO:0000313" key="3">
    <source>
        <dbReference type="Proteomes" id="UP000283509"/>
    </source>
</evidence>
<proteinExistence type="predicted"/>
<organism evidence="2 3">
    <name type="scientific">Penaeus vannamei</name>
    <name type="common">Whiteleg shrimp</name>
    <name type="synonym">Litopenaeus vannamei</name>
    <dbReference type="NCBI Taxonomy" id="6689"/>
    <lineage>
        <taxon>Eukaryota</taxon>
        <taxon>Metazoa</taxon>
        <taxon>Ecdysozoa</taxon>
        <taxon>Arthropoda</taxon>
        <taxon>Crustacea</taxon>
        <taxon>Multicrustacea</taxon>
        <taxon>Malacostraca</taxon>
        <taxon>Eumalacostraca</taxon>
        <taxon>Eucarida</taxon>
        <taxon>Decapoda</taxon>
        <taxon>Dendrobranchiata</taxon>
        <taxon>Penaeoidea</taxon>
        <taxon>Penaeidae</taxon>
        <taxon>Penaeus</taxon>
    </lineage>
</organism>
<dbReference type="EMBL" id="QCYY01001532">
    <property type="protein sequence ID" value="ROT77377.1"/>
    <property type="molecule type" value="Genomic_DNA"/>
</dbReference>
<keyword evidence="3" id="KW-1185">Reference proteome</keyword>
<evidence type="ECO:0000256" key="1">
    <source>
        <dbReference type="SAM" id="Coils"/>
    </source>
</evidence>